<proteinExistence type="predicted"/>
<accession>A0A1D8TYC8</accession>
<dbReference type="Proteomes" id="UP000177870">
    <property type="component" value="Chromosome"/>
</dbReference>
<dbReference type="EMBL" id="CP017599">
    <property type="protein sequence ID" value="AOX02652.1"/>
    <property type="molecule type" value="Genomic_DNA"/>
</dbReference>
<gene>
    <name evidence="1" type="ORF">BJP34_27270</name>
</gene>
<organism evidence="1 2">
    <name type="scientific">Moorena producens PAL-8-15-08-1</name>
    <dbReference type="NCBI Taxonomy" id="1458985"/>
    <lineage>
        <taxon>Bacteria</taxon>
        <taxon>Bacillati</taxon>
        <taxon>Cyanobacteriota</taxon>
        <taxon>Cyanophyceae</taxon>
        <taxon>Coleofasciculales</taxon>
        <taxon>Coleofasciculaceae</taxon>
        <taxon>Moorena</taxon>
    </lineage>
</organism>
<dbReference type="RefSeq" id="WP_070395054.1">
    <property type="nucleotide sequence ID" value="NZ_CP017599.1"/>
</dbReference>
<dbReference type="KEGG" id="mpro:BJP34_27270"/>
<name>A0A1D8TYC8_9CYAN</name>
<evidence type="ECO:0000313" key="1">
    <source>
        <dbReference type="EMBL" id="AOX02652.1"/>
    </source>
</evidence>
<dbReference type="AlphaFoldDB" id="A0A1D8TYC8"/>
<protein>
    <submittedName>
        <fullName evidence="1">Uncharacterized protein</fullName>
    </submittedName>
</protein>
<reference evidence="2" key="1">
    <citation type="submission" date="2016-10" db="EMBL/GenBank/DDBJ databases">
        <title>Comparative genomics uncovers the prolific and rare metabolic potential of the cyanobacterial genus Moorea.</title>
        <authorList>
            <person name="Leao T."/>
            <person name="Castelao G."/>
            <person name="Korobeynikov A."/>
            <person name="Monroe E.A."/>
            <person name="Podell S."/>
            <person name="Glukhov E."/>
            <person name="Allen E."/>
            <person name="Gerwick W.H."/>
            <person name="Gerwick L."/>
        </authorList>
    </citation>
    <scope>NUCLEOTIDE SEQUENCE [LARGE SCALE GENOMIC DNA]</scope>
    <source>
        <strain evidence="2">PAL-8-15-08-1</strain>
    </source>
</reference>
<evidence type="ECO:0000313" key="2">
    <source>
        <dbReference type="Proteomes" id="UP000177870"/>
    </source>
</evidence>
<dbReference type="OrthoDB" id="467608at2"/>
<sequence>MIISNVKISQISQDILIKAAAKKRISVEELASEILNEAIQNKLSEIVTIGEVKKEYSSNPLANKQPYAYYADPEEPAIPIEDWDIENSYEEVL</sequence>